<dbReference type="InterPro" id="IPR027024">
    <property type="entry name" value="UCP027386_ABC_sbc_TM0202"/>
</dbReference>
<gene>
    <name evidence="5" type="ORF">SAMN06295933_1203</name>
</gene>
<dbReference type="InterPro" id="IPR003773">
    <property type="entry name" value="Menaquinone_biosynth"/>
</dbReference>
<dbReference type="PANTHER" id="PTHR30024">
    <property type="entry name" value="ALIPHATIC SULFONATES-BINDING PROTEIN-RELATED"/>
    <property type="match status" value="1"/>
</dbReference>
<keyword evidence="3" id="KW-0456">Lyase</keyword>
<keyword evidence="6" id="KW-1185">Reference proteome</keyword>
<reference evidence="6" key="1">
    <citation type="submission" date="2017-04" db="EMBL/GenBank/DDBJ databases">
        <authorList>
            <person name="Varghese N."/>
            <person name="Submissions S."/>
        </authorList>
    </citation>
    <scope>NUCLEOTIDE SEQUENCE [LARGE SCALE GENOMIC DNA]</scope>
    <source>
        <strain evidence="6">K3S</strain>
    </source>
</reference>
<dbReference type="GO" id="GO:0016829">
    <property type="term" value="F:lyase activity"/>
    <property type="evidence" value="ECO:0007669"/>
    <property type="project" value="UniProtKB-KW"/>
</dbReference>
<evidence type="ECO:0000256" key="3">
    <source>
        <dbReference type="ARBA" id="ARBA00023239"/>
    </source>
</evidence>
<accession>A0A1X7CSK8</accession>
<dbReference type="STRING" id="1519643.SAMN06295933_1203"/>
<evidence type="ECO:0000256" key="4">
    <source>
        <dbReference type="SAM" id="SignalP"/>
    </source>
</evidence>
<sequence length="328" mass="35803">MITRRNFLSMSAKSLTLLPFLLATSANAESLSKLVLAGPPAPLSLPLARLAKRTDLSKSLPSMEMKQWRNPDIMRAWMISDEVQVSAAPSNAAAILYNKGLPVRLLDVNNGGILSILTSNPAIKKFTDIKGKKIVLFFRGDTPDMIVRYLATKQGINPDTDMSPSYVDSPFEALQMLLSARADTVLLPEPAATAAIMKAKSKGIELTRIVLQDVWEQVTGSKLPLPLGGTICQGALAQEHPKIIKELQIGIRQSVEWINQHPAEAAQEFAGFFGLKAQVLQKSLETFPISQLPAKAAQKDLEFYYTTLMGMSPKLIGGKLPDKAFYLG</sequence>
<dbReference type="PANTHER" id="PTHR30024:SF46">
    <property type="entry name" value="ABC TRANSPORTER, SUBSTRATE-BINDING LIPOPROTEIN"/>
    <property type="match status" value="1"/>
</dbReference>
<feature type="chain" id="PRO_5013005004" evidence="4">
    <location>
        <begin position="29"/>
        <end position="328"/>
    </location>
</feature>
<keyword evidence="2" id="KW-0474">Menaquinone biosynthesis</keyword>
<dbReference type="AlphaFoldDB" id="A0A1X7CSK8"/>
<protein>
    <submittedName>
        <fullName evidence="5">NitT/TauT family transport system substrate-binding protein</fullName>
    </submittedName>
</protein>
<keyword evidence="4" id="KW-0732">Signal</keyword>
<comment type="pathway">
    <text evidence="1">Quinol/quinone metabolism; menaquinone biosynthesis.</text>
</comment>
<dbReference type="UniPathway" id="UPA00079"/>
<dbReference type="PIRSF" id="PIRSF027386">
    <property type="entry name" value="UCP027386_ABC_sbc_TM0202"/>
    <property type="match status" value="1"/>
</dbReference>
<dbReference type="OrthoDB" id="9814375at2"/>
<dbReference type="Proteomes" id="UP000192906">
    <property type="component" value="Unassembled WGS sequence"/>
</dbReference>
<feature type="signal peptide" evidence="4">
    <location>
        <begin position="1"/>
        <end position="28"/>
    </location>
</feature>
<dbReference type="Pfam" id="PF02621">
    <property type="entry name" value="VitK2_biosynth"/>
    <property type="match status" value="1"/>
</dbReference>
<dbReference type="Gene3D" id="3.40.190.10">
    <property type="entry name" value="Periplasmic binding protein-like II"/>
    <property type="match status" value="2"/>
</dbReference>
<evidence type="ECO:0000313" key="6">
    <source>
        <dbReference type="Proteomes" id="UP000192906"/>
    </source>
</evidence>
<dbReference type="GO" id="GO:0009234">
    <property type="term" value="P:menaquinone biosynthetic process"/>
    <property type="evidence" value="ECO:0007669"/>
    <property type="project" value="UniProtKB-UniPathway"/>
</dbReference>
<dbReference type="RefSeq" id="WP_085099802.1">
    <property type="nucleotide sequence ID" value="NZ_FWZU01000002.1"/>
</dbReference>
<dbReference type="SUPFAM" id="SSF53850">
    <property type="entry name" value="Periplasmic binding protein-like II"/>
    <property type="match status" value="1"/>
</dbReference>
<proteinExistence type="predicted"/>
<organism evidence="5 6">
    <name type="scientific">Desulfovibrio gilichinskyi</name>
    <dbReference type="NCBI Taxonomy" id="1519643"/>
    <lineage>
        <taxon>Bacteria</taxon>
        <taxon>Pseudomonadati</taxon>
        <taxon>Thermodesulfobacteriota</taxon>
        <taxon>Desulfovibrionia</taxon>
        <taxon>Desulfovibrionales</taxon>
        <taxon>Desulfovibrionaceae</taxon>
        <taxon>Desulfovibrio</taxon>
    </lineage>
</organism>
<name>A0A1X7CSK8_9BACT</name>
<dbReference type="EMBL" id="FWZU01000002">
    <property type="protein sequence ID" value="SMF02367.1"/>
    <property type="molecule type" value="Genomic_DNA"/>
</dbReference>
<evidence type="ECO:0000313" key="5">
    <source>
        <dbReference type="EMBL" id="SMF02367.1"/>
    </source>
</evidence>
<evidence type="ECO:0000256" key="2">
    <source>
        <dbReference type="ARBA" id="ARBA00022428"/>
    </source>
</evidence>
<evidence type="ECO:0000256" key="1">
    <source>
        <dbReference type="ARBA" id="ARBA00004863"/>
    </source>
</evidence>